<gene>
    <name evidence="1" type="ORF">L5515_017344</name>
</gene>
<sequence>MNAFCEQSIAAAPRVMSSEDIASITDSNISSCSKPIFHATAAVSAYFSCPSTGVVTKTKTSELESHGCPRPLLGLLRHHDSFEPEECCHQKDT</sequence>
<accession>A0AAE9FDI6</accession>
<keyword evidence="2" id="KW-1185">Reference proteome</keyword>
<dbReference type="EMBL" id="CP092625">
    <property type="protein sequence ID" value="UMM40834.1"/>
    <property type="molecule type" value="Genomic_DNA"/>
</dbReference>
<dbReference type="Proteomes" id="UP000829354">
    <property type="component" value="Chromosome X"/>
</dbReference>
<name>A0AAE9FDI6_CAEBR</name>
<proteinExistence type="predicted"/>
<reference evidence="1 2" key="1">
    <citation type="submission" date="2022-04" db="EMBL/GenBank/DDBJ databases">
        <title>Chromosome-level reference genomes for two strains of Caenorhabditis briggsae: an improved platform for comparative genomics.</title>
        <authorList>
            <person name="Stevens L."/>
            <person name="Andersen E."/>
        </authorList>
    </citation>
    <scope>NUCLEOTIDE SEQUENCE [LARGE SCALE GENOMIC DNA]</scope>
    <source>
        <strain evidence="1">VX34</strain>
        <tissue evidence="1">Whole-organism</tissue>
    </source>
</reference>
<protein>
    <submittedName>
        <fullName evidence="1">Uncharacterized protein</fullName>
    </submittedName>
</protein>
<evidence type="ECO:0000313" key="2">
    <source>
        <dbReference type="Proteomes" id="UP000829354"/>
    </source>
</evidence>
<organism evidence="1 2">
    <name type="scientific">Caenorhabditis briggsae</name>
    <dbReference type="NCBI Taxonomy" id="6238"/>
    <lineage>
        <taxon>Eukaryota</taxon>
        <taxon>Metazoa</taxon>
        <taxon>Ecdysozoa</taxon>
        <taxon>Nematoda</taxon>
        <taxon>Chromadorea</taxon>
        <taxon>Rhabditida</taxon>
        <taxon>Rhabditina</taxon>
        <taxon>Rhabditomorpha</taxon>
        <taxon>Rhabditoidea</taxon>
        <taxon>Rhabditidae</taxon>
        <taxon>Peloderinae</taxon>
        <taxon>Caenorhabditis</taxon>
    </lineage>
</organism>
<evidence type="ECO:0000313" key="1">
    <source>
        <dbReference type="EMBL" id="UMM40834.1"/>
    </source>
</evidence>
<dbReference type="AlphaFoldDB" id="A0AAE9FDI6"/>